<dbReference type="Pfam" id="PF00589">
    <property type="entry name" value="Phage_integrase"/>
    <property type="match status" value="1"/>
</dbReference>
<evidence type="ECO:0000256" key="1">
    <source>
        <dbReference type="ARBA" id="ARBA00023172"/>
    </source>
</evidence>
<keyword evidence="1" id="KW-0233">DNA recombination</keyword>
<dbReference type="RefSeq" id="WP_174473029.1">
    <property type="nucleotide sequence ID" value="NZ_JAGINN010000028.1"/>
</dbReference>
<evidence type="ECO:0000313" key="4">
    <source>
        <dbReference type="EMBL" id="NUB02002.1"/>
    </source>
</evidence>
<evidence type="ECO:0000259" key="3">
    <source>
        <dbReference type="PROSITE" id="PS51898"/>
    </source>
</evidence>
<gene>
    <name evidence="4" type="ORF">GBZ48_22390</name>
</gene>
<dbReference type="Proteomes" id="UP000605086">
    <property type="component" value="Unassembled WGS sequence"/>
</dbReference>
<dbReference type="InterPro" id="IPR011010">
    <property type="entry name" value="DNA_brk_join_enz"/>
</dbReference>
<keyword evidence="5" id="KW-1185">Reference proteome</keyword>
<proteinExistence type="predicted"/>
<sequence length="244" mass="26227">MGWRAYDGTAIESRQGKTGLPIWVPAHRDLRAILDAERSRRSIGPGDRDTSILAGARGGPLTPAGFRARFFAVIREVTEEEWVRPGLTFHGLRHTAATLLAEAGCDTKDIMAITGHKTVAMAEHYARRANLKKRATAAIGLMEQVDILPSAQVVSLQDEAAKRKPVKEKLAKKAPAAPRTGTSSPNAVLTEADVLAIRASRESQRKLVLALQRVALAGRTDQVGEGLETPIADGCPGGAFRQAR</sequence>
<evidence type="ECO:0000256" key="2">
    <source>
        <dbReference type="SAM" id="MobiDB-lite"/>
    </source>
</evidence>
<reference evidence="4 5" key="1">
    <citation type="submission" date="2019-10" db="EMBL/GenBank/DDBJ databases">
        <title>Genome sequence of Azospirillum melinis.</title>
        <authorList>
            <person name="Ambrosini A."/>
            <person name="Sant'Anna F.H."/>
            <person name="Cassan F.D."/>
            <person name="Souza E.M."/>
            <person name="Passaglia L.M.P."/>
        </authorList>
    </citation>
    <scope>NUCLEOTIDE SEQUENCE [LARGE SCALE GENOMIC DNA]</scope>
    <source>
        <strain evidence="4 5">TMCY0552</strain>
    </source>
</reference>
<dbReference type="Gene3D" id="1.10.443.10">
    <property type="entry name" value="Intergrase catalytic core"/>
    <property type="match status" value="1"/>
</dbReference>
<dbReference type="PROSITE" id="PS51898">
    <property type="entry name" value="TYR_RECOMBINASE"/>
    <property type="match status" value="1"/>
</dbReference>
<protein>
    <submittedName>
        <fullName evidence="4">Tyrosine-type recombinase/integrase</fullName>
    </submittedName>
</protein>
<dbReference type="InterPro" id="IPR002104">
    <property type="entry name" value="Integrase_catalytic"/>
</dbReference>
<name>A0ABX2KN15_9PROT</name>
<organism evidence="4 5">
    <name type="scientific">Azospirillum melinis</name>
    <dbReference type="NCBI Taxonomy" id="328839"/>
    <lineage>
        <taxon>Bacteria</taxon>
        <taxon>Pseudomonadati</taxon>
        <taxon>Pseudomonadota</taxon>
        <taxon>Alphaproteobacteria</taxon>
        <taxon>Rhodospirillales</taxon>
        <taxon>Azospirillaceae</taxon>
        <taxon>Azospirillum</taxon>
    </lineage>
</organism>
<accession>A0ABX2KN15</accession>
<feature type="domain" description="Tyr recombinase" evidence="3">
    <location>
        <begin position="1"/>
        <end position="138"/>
    </location>
</feature>
<dbReference type="InterPro" id="IPR013762">
    <property type="entry name" value="Integrase-like_cat_sf"/>
</dbReference>
<dbReference type="SUPFAM" id="SSF56349">
    <property type="entry name" value="DNA breaking-rejoining enzymes"/>
    <property type="match status" value="1"/>
</dbReference>
<evidence type="ECO:0000313" key="5">
    <source>
        <dbReference type="Proteomes" id="UP000605086"/>
    </source>
</evidence>
<comment type="caution">
    <text evidence="4">The sequence shown here is derived from an EMBL/GenBank/DDBJ whole genome shotgun (WGS) entry which is preliminary data.</text>
</comment>
<dbReference type="EMBL" id="WHOS01000033">
    <property type="protein sequence ID" value="NUB02002.1"/>
    <property type="molecule type" value="Genomic_DNA"/>
</dbReference>
<feature type="region of interest" description="Disordered" evidence="2">
    <location>
        <begin position="164"/>
        <end position="185"/>
    </location>
</feature>